<evidence type="ECO:0000313" key="1">
    <source>
        <dbReference type="EMBL" id="CAJ0567506.1"/>
    </source>
</evidence>
<keyword evidence="2" id="KW-1185">Reference proteome</keyword>
<name>A0AA36FZ89_9BILA</name>
<reference evidence="1" key="1">
    <citation type="submission" date="2023-06" db="EMBL/GenBank/DDBJ databases">
        <authorList>
            <person name="Delattre M."/>
        </authorList>
    </citation>
    <scope>NUCLEOTIDE SEQUENCE</scope>
    <source>
        <strain evidence="1">AF72</strain>
    </source>
</reference>
<evidence type="ECO:0000313" key="2">
    <source>
        <dbReference type="Proteomes" id="UP001177023"/>
    </source>
</evidence>
<evidence type="ECO:0008006" key="3">
    <source>
        <dbReference type="Google" id="ProtNLM"/>
    </source>
</evidence>
<dbReference type="InterPro" id="IPR016187">
    <property type="entry name" value="CTDL_fold"/>
</dbReference>
<dbReference type="InterPro" id="IPR016186">
    <property type="entry name" value="C-type_lectin-like/link_sf"/>
</dbReference>
<dbReference type="AlphaFoldDB" id="A0AA36FZ89"/>
<gene>
    <name evidence="1" type="ORF">MSPICULIGERA_LOCUS6058</name>
</gene>
<comment type="caution">
    <text evidence="1">The sequence shown here is derived from an EMBL/GenBank/DDBJ whole genome shotgun (WGS) entry which is preliminary data.</text>
</comment>
<sequence length="198" mass="20809">MEVAGYINYTGKYWIVRQDLTASTNFGYETVQNCINLGSSCAGFSGVVESTCHQLTNAAVDYTINGTKFYNLQTNCTSASSCATMCDNMGLSEISIHSATENAAIRGNVSAATSCGQIGGANQLVHLAITKSAKNLPSWADGTPFDYNYAAFNNSWKTSCAGAVMAANGTWTPTGCAGDTNTYMAACVCLKRPANYAG</sequence>
<protein>
    <recommendedName>
        <fullName evidence="3">C-type lectin domain-containing protein</fullName>
    </recommendedName>
</protein>
<dbReference type="Proteomes" id="UP001177023">
    <property type="component" value="Unassembled WGS sequence"/>
</dbReference>
<feature type="non-terminal residue" evidence="1">
    <location>
        <position position="1"/>
    </location>
</feature>
<accession>A0AA36FZ89</accession>
<proteinExistence type="predicted"/>
<dbReference type="Gene3D" id="3.10.100.10">
    <property type="entry name" value="Mannose-Binding Protein A, subunit A"/>
    <property type="match status" value="1"/>
</dbReference>
<dbReference type="SUPFAM" id="SSF56436">
    <property type="entry name" value="C-type lectin-like"/>
    <property type="match status" value="1"/>
</dbReference>
<dbReference type="EMBL" id="CATQJA010001494">
    <property type="protein sequence ID" value="CAJ0567506.1"/>
    <property type="molecule type" value="Genomic_DNA"/>
</dbReference>
<organism evidence="1 2">
    <name type="scientific">Mesorhabditis spiculigera</name>
    <dbReference type="NCBI Taxonomy" id="96644"/>
    <lineage>
        <taxon>Eukaryota</taxon>
        <taxon>Metazoa</taxon>
        <taxon>Ecdysozoa</taxon>
        <taxon>Nematoda</taxon>
        <taxon>Chromadorea</taxon>
        <taxon>Rhabditida</taxon>
        <taxon>Rhabditina</taxon>
        <taxon>Rhabditomorpha</taxon>
        <taxon>Rhabditoidea</taxon>
        <taxon>Rhabditidae</taxon>
        <taxon>Mesorhabditinae</taxon>
        <taxon>Mesorhabditis</taxon>
    </lineage>
</organism>